<keyword evidence="2 5" id="KW-0238">DNA-binding</keyword>
<dbReference type="SUPFAM" id="SSF48008">
    <property type="entry name" value="GntR ligand-binding domain-like"/>
    <property type="match status" value="1"/>
</dbReference>
<dbReference type="InterPro" id="IPR036388">
    <property type="entry name" value="WH-like_DNA-bd_sf"/>
</dbReference>
<evidence type="ECO:0000313" key="6">
    <source>
        <dbReference type="Proteomes" id="UP001138793"/>
    </source>
</evidence>
<dbReference type="InterPro" id="IPR036390">
    <property type="entry name" value="WH_DNA-bd_sf"/>
</dbReference>
<dbReference type="PANTHER" id="PTHR43537:SF24">
    <property type="entry name" value="GLUCONATE OPERON TRANSCRIPTIONAL REPRESSOR"/>
    <property type="match status" value="1"/>
</dbReference>
<gene>
    <name evidence="5" type="ORF">J2Z64_001779</name>
</gene>
<dbReference type="Proteomes" id="UP001138793">
    <property type="component" value="Unassembled WGS sequence"/>
</dbReference>
<dbReference type="InterPro" id="IPR011711">
    <property type="entry name" value="GntR_C"/>
</dbReference>
<evidence type="ECO:0000259" key="4">
    <source>
        <dbReference type="PROSITE" id="PS50949"/>
    </source>
</evidence>
<accession>A0A9X0YSW4</accession>
<dbReference type="CDD" id="cd07377">
    <property type="entry name" value="WHTH_GntR"/>
    <property type="match status" value="1"/>
</dbReference>
<dbReference type="Gene3D" id="1.10.10.10">
    <property type="entry name" value="Winged helix-like DNA-binding domain superfamily/Winged helix DNA-binding domain"/>
    <property type="match status" value="1"/>
</dbReference>
<dbReference type="PROSITE" id="PS50949">
    <property type="entry name" value="HTH_GNTR"/>
    <property type="match status" value="1"/>
</dbReference>
<dbReference type="GO" id="GO:0003677">
    <property type="term" value="F:DNA binding"/>
    <property type="evidence" value="ECO:0007669"/>
    <property type="project" value="UniProtKB-KW"/>
</dbReference>
<dbReference type="EMBL" id="JAGGMB010000004">
    <property type="protein sequence ID" value="MBP2077527.1"/>
    <property type="molecule type" value="Genomic_DNA"/>
</dbReference>
<dbReference type="Pfam" id="PF07729">
    <property type="entry name" value="FCD"/>
    <property type="match status" value="1"/>
</dbReference>
<dbReference type="PANTHER" id="PTHR43537">
    <property type="entry name" value="TRANSCRIPTIONAL REGULATOR, GNTR FAMILY"/>
    <property type="match status" value="1"/>
</dbReference>
<feature type="domain" description="HTH gntR-type" evidence="4">
    <location>
        <begin position="3"/>
        <end position="75"/>
    </location>
</feature>
<keyword evidence="6" id="KW-1185">Reference proteome</keyword>
<dbReference type="GO" id="GO:0003700">
    <property type="term" value="F:DNA-binding transcription factor activity"/>
    <property type="evidence" value="ECO:0007669"/>
    <property type="project" value="InterPro"/>
</dbReference>
<dbReference type="OrthoDB" id="2592645at2"/>
<dbReference type="InterPro" id="IPR008920">
    <property type="entry name" value="TF_FadR/GntR_C"/>
</dbReference>
<evidence type="ECO:0000256" key="2">
    <source>
        <dbReference type="ARBA" id="ARBA00023125"/>
    </source>
</evidence>
<protein>
    <submittedName>
        <fullName evidence="5">DNA-binding GntR family transcriptional regulator</fullName>
    </submittedName>
</protein>
<dbReference type="SMART" id="SM00895">
    <property type="entry name" value="FCD"/>
    <property type="match status" value="1"/>
</dbReference>
<dbReference type="SUPFAM" id="SSF46785">
    <property type="entry name" value="Winged helix' DNA-binding domain"/>
    <property type="match status" value="1"/>
</dbReference>
<evidence type="ECO:0000256" key="1">
    <source>
        <dbReference type="ARBA" id="ARBA00023015"/>
    </source>
</evidence>
<dbReference type="AlphaFoldDB" id="A0A9X0YSW4"/>
<keyword evidence="1" id="KW-0805">Transcription regulation</keyword>
<evidence type="ECO:0000256" key="3">
    <source>
        <dbReference type="ARBA" id="ARBA00023163"/>
    </source>
</evidence>
<reference evidence="5" key="1">
    <citation type="submission" date="2021-03" db="EMBL/GenBank/DDBJ databases">
        <title>Genomic Encyclopedia of Type Strains, Phase IV (KMG-IV): sequencing the most valuable type-strain genomes for metagenomic binning, comparative biology and taxonomic classification.</title>
        <authorList>
            <person name="Goeker M."/>
        </authorList>
    </citation>
    <scope>NUCLEOTIDE SEQUENCE</scope>
    <source>
        <strain evidence="5">DSM 107338</strain>
    </source>
</reference>
<dbReference type="InterPro" id="IPR000524">
    <property type="entry name" value="Tscrpt_reg_HTH_GntR"/>
</dbReference>
<proteinExistence type="predicted"/>
<sequence length="223" mass="25707">MKKNIFNHVLEHLRKEIILGNYAVGDYLVEVKLAEELNVSRGPIREAIARLEAENLVEKYSNGRTVVKGFGVKDIQNLYDSRILLENHALTQLSRDEFTKNEKVLFLYIDQMKEAHEKEERDIEIDLAFHGLLVKMSKNNTLVQLWLALRELFRTLIDITSEATIANQKEIIAHHARIVEALADGEMKQAQILLKAHLEEACQYCCEQIIRNQRGENNVTEEG</sequence>
<comment type="caution">
    <text evidence="5">The sequence shown here is derived from an EMBL/GenBank/DDBJ whole genome shotgun (WGS) entry which is preliminary data.</text>
</comment>
<organism evidence="5 6">
    <name type="scientific">Oceanobacillus polygoni</name>
    <dbReference type="NCBI Taxonomy" id="1235259"/>
    <lineage>
        <taxon>Bacteria</taxon>
        <taxon>Bacillati</taxon>
        <taxon>Bacillota</taxon>
        <taxon>Bacilli</taxon>
        <taxon>Bacillales</taxon>
        <taxon>Bacillaceae</taxon>
        <taxon>Oceanobacillus</taxon>
    </lineage>
</organism>
<dbReference type="RefSeq" id="WP_149475420.1">
    <property type="nucleotide sequence ID" value="NZ_JAGGMB010000004.1"/>
</dbReference>
<keyword evidence="3" id="KW-0804">Transcription</keyword>
<dbReference type="Gene3D" id="1.20.120.530">
    <property type="entry name" value="GntR ligand-binding domain-like"/>
    <property type="match status" value="1"/>
</dbReference>
<dbReference type="SMART" id="SM00345">
    <property type="entry name" value="HTH_GNTR"/>
    <property type="match status" value="1"/>
</dbReference>
<name>A0A9X0YSW4_9BACI</name>
<dbReference type="Pfam" id="PF00392">
    <property type="entry name" value="GntR"/>
    <property type="match status" value="1"/>
</dbReference>
<evidence type="ECO:0000313" key="5">
    <source>
        <dbReference type="EMBL" id="MBP2077527.1"/>
    </source>
</evidence>